<feature type="region of interest" description="Disordered" evidence="4">
    <location>
        <begin position="1"/>
        <end position="32"/>
    </location>
</feature>
<name>A0A8S4N0S6_OWEFU</name>
<keyword evidence="8" id="KW-1185">Reference proteome</keyword>
<dbReference type="PANTHER" id="PTHR19353:SF82">
    <property type="entry name" value="CYTOCHROME B5 HEME-BINDING DOMAIN-CONTAINING PROTEIN"/>
    <property type="match status" value="1"/>
</dbReference>
<dbReference type="Pfam" id="PF00487">
    <property type="entry name" value="FA_desaturase"/>
    <property type="match status" value="1"/>
</dbReference>
<dbReference type="GO" id="GO:0016717">
    <property type="term" value="F:oxidoreductase activity, acting on paired donors, with oxidation of a pair of donors resulting in the reduction of molecular oxygen to two molecules of water"/>
    <property type="evidence" value="ECO:0007669"/>
    <property type="project" value="TreeGrafter"/>
</dbReference>
<dbReference type="PIRSF" id="PIRSF015921">
    <property type="entry name" value="FA_sphinglp_des"/>
    <property type="match status" value="1"/>
</dbReference>
<dbReference type="CDD" id="cd03506">
    <property type="entry name" value="Delta6-FADS-like"/>
    <property type="match status" value="1"/>
</dbReference>
<evidence type="ECO:0000259" key="6">
    <source>
        <dbReference type="PROSITE" id="PS50255"/>
    </source>
</evidence>
<dbReference type="Proteomes" id="UP000749559">
    <property type="component" value="Unassembled WGS sequence"/>
</dbReference>
<evidence type="ECO:0000256" key="5">
    <source>
        <dbReference type="SAM" id="Phobius"/>
    </source>
</evidence>
<dbReference type="EMBL" id="CAIIXF020000001">
    <property type="protein sequence ID" value="CAH1774251.1"/>
    <property type="molecule type" value="Genomic_DNA"/>
</dbReference>
<feature type="transmembrane region" description="Helical" evidence="5">
    <location>
        <begin position="301"/>
        <end position="324"/>
    </location>
</feature>
<dbReference type="SMART" id="SM01117">
    <property type="entry name" value="Cyt-b5"/>
    <property type="match status" value="1"/>
</dbReference>
<dbReference type="InterPro" id="IPR001199">
    <property type="entry name" value="Cyt_B5-like_heme/steroid-bd"/>
</dbReference>
<evidence type="ECO:0000256" key="4">
    <source>
        <dbReference type="SAM" id="MobiDB-lite"/>
    </source>
</evidence>
<feature type="domain" description="Cytochrome b5 heme-binding" evidence="6">
    <location>
        <begin position="69"/>
        <end position="135"/>
    </location>
</feature>
<proteinExistence type="predicted"/>
<keyword evidence="5" id="KW-0472">Membrane</keyword>
<dbReference type="InterPro" id="IPR036400">
    <property type="entry name" value="Cyt_B5-like_heme/steroid_sf"/>
</dbReference>
<dbReference type="Gene3D" id="3.10.120.10">
    <property type="entry name" value="Cytochrome b5-like heme/steroid binding domain"/>
    <property type="match status" value="1"/>
</dbReference>
<evidence type="ECO:0000313" key="7">
    <source>
        <dbReference type="EMBL" id="CAH1774251.1"/>
    </source>
</evidence>
<dbReference type="InterPro" id="IPR018506">
    <property type="entry name" value="Cyt_B5_heme-BS"/>
</dbReference>
<dbReference type="GO" id="GO:0016020">
    <property type="term" value="C:membrane"/>
    <property type="evidence" value="ECO:0007669"/>
    <property type="project" value="TreeGrafter"/>
</dbReference>
<dbReference type="Pfam" id="PF00173">
    <property type="entry name" value="Cyt-b5"/>
    <property type="match status" value="1"/>
</dbReference>
<protein>
    <recommendedName>
        <fullName evidence="6">Cytochrome b5 heme-binding domain-containing protein</fullName>
    </recommendedName>
</protein>
<keyword evidence="5" id="KW-0812">Transmembrane</keyword>
<keyword evidence="5" id="KW-1133">Transmembrane helix</keyword>
<evidence type="ECO:0000256" key="3">
    <source>
        <dbReference type="ARBA" id="ARBA00023004"/>
    </source>
</evidence>
<dbReference type="PROSITE" id="PS00191">
    <property type="entry name" value="CYTOCHROME_B5_1"/>
    <property type="match status" value="1"/>
</dbReference>
<dbReference type="InterPro" id="IPR005804">
    <property type="entry name" value="FA_desaturase_dom"/>
</dbReference>
<dbReference type="AlphaFoldDB" id="A0A8S4N0S6"/>
<comment type="caution">
    <text evidence="7">The sequence shown here is derived from an EMBL/GenBank/DDBJ whole genome shotgun (WGS) entry which is preliminary data.</text>
</comment>
<dbReference type="OrthoDB" id="260091at2759"/>
<gene>
    <name evidence="7" type="ORF">OFUS_LOCUS1751</name>
</gene>
<dbReference type="GO" id="GO:0006629">
    <property type="term" value="P:lipid metabolic process"/>
    <property type="evidence" value="ECO:0007669"/>
    <property type="project" value="InterPro"/>
</dbReference>
<feature type="compositionally biased region" description="Polar residues" evidence="4">
    <location>
        <begin position="1"/>
        <end position="18"/>
    </location>
</feature>
<keyword evidence="1" id="KW-0349">Heme</keyword>
<keyword evidence="2" id="KW-0479">Metal-binding</keyword>
<evidence type="ECO:0000256" key="2">
    <source>
        <dbReference type="ARBA" id="ARBA00022723"/>
    </source>
</evidence>
<dbReference type="GO" id="GO:0020037">
    <property type="term" value="F:heme binding"/>
    <property type="evidence" value="ECO:0007669"/>
    <property type="project" value="InterPro"/>
</dbReference>
<dbReference type="GO" id="GO:0046872">
    <property type="term" value="F:metal ion binding"/>
    <property type="evidence" value="ECO:0007669"/>
    <property type="project" value="UniProtKB-KW"/>
</dbReference>
<feature type="transmembrane region" description="Helical" evidence="5">
    <location>
        <begin position="336"/>
        <end position="354"/>
    </location>
</feature>
<evidence type="ECO:0000313" key="8">
    <source>
        <dbReference type="Proteomes" id="UP000749559"/>
    </source>
</evidence>
<dbReference type="InterPro" id="IPR012171">
    <property type="entry name" value="Fatty_acid_desaturase"/>
</dbReference>
<sequence length="485" mass="56886">MSNGLKNHCRSQFGNQVTSEERESAANDNNLTNIHKRYPSNIVQSSEGIILQGNGGATPNDETKVDQNQNIVKSQELKSNKAVDSDAKLIGIAGAWYDVKHFIAKHPGGPIIKEFIGKDATSVFRAFHDNSVLKHRRPVGTYQRSFADPATKAFAELHIFFKNNGFFESNQVWFTGKFVFLFCIYLSVYLMTKYIENWFILYTIAPFGLFLFWQQAGFLMHDFMHSHGTQVRNLDTWIGAFCGTVCFGVSGHWWQDDHRVHHGMTNTVDYEDGFMDPQAHEDVWAQNYKLFPFHSGKIQKFLISIQHFTFLPANIFIGRFGIMLDSFKEERRWFEWALWSIHWLIMYILLNNFSTWGEAILFYYISSTMEGILHIQLLISHYSKPFHEKKDICQETEWYRMQIESNINIVTPWWMDWFHGGLNFHIEHHLYPMMPRHNYRSASKHIQEVCKRLNIVYDEEGWFEAVANTLKSMKKMSHHYTLDPR</sequence>
<evidence type="ECO:0000256" key="1">
    <source>
        <dbReference type="ARBA" id="ARBA00022617"/>
    </source>
</evidence>
<feature type="transmembrane region" description="Helical" evidence="5">
    <location>
        <begin position="234"/>
        <end position="254"/>
    </location>
</feature>
<organism evidence="7 8">
    <name type="scientific">Owenia fusiformis</name>
    <name type="common">Polychaete worm</name>
    <dbReference type="NCBI Taxonomy" id="6347"/>
    <lineage>
        <taxon>Eukaryota</taxon>
        <taxon>Metazoa</taxon>
        <taxon>Spiralia</taxon>
        <taxon>Lophotrochozoa</taxon>
        <taxon>Annelida</taxon>
        <taxon>Polychaeta</taxon>
        <taxon>Sedentaria</taxon>
        <taxon>Canalipalpata</taxon>
        <taxon>Sabellida</taxon>
        <taxon>Oweniida</taxon>
        <taxon>Oweniidae</taxon>
        <taxon>Owenia</taxon>
    </lineage>
</organism>
<keyword evidence="3" id="KW-0408">Iron</keyword>
<accession>A0A8S4N0S6</accession>
<dbReference type="PANTHER" id="PTHR19353">
    <property type="entry name" value="FATTY ACID DESATURASE 2"/>
    <property type="match status" value="1"/>
</dbReference>
<feature type="transmembrane region" description="Helical" evidence="5">
    <location>
        <begin position="172"/>
        <end position="191"/>
    </location>
</feature>
<dbReference type="SUPFAM" id="SSF55856">
    <property type="entry name" value="Cytochrome b5-like heme/steroid binding domain"/>
    <property type="match status" value="1"/>
</dbReference>
<dbReference type="PROSITE" id="PS50255">
    <property type="entry name" value="CYTOCHROME_B5_2"/>
    <property type="match status" value="1"/>
</dbReference>
<reference evidence="7" key="1">
    <citation type="submission" date="2022-03" db="EMBL/GenBank/DDBJ databases">
        <authorList>
            <person name="Martin C."/>
        </authorList>
    </citation>
    <scope>NUCLEOTIDE SEQUENCE</scope>
</reference>
<feature type="transmembrane region" description="Helical" evidence="5">
    <location>
        <begin position="197"/>
        <end position="213"/>
    </location>
</feature>